<dbReference type="EMBL" id="BAABBQ010000001">
    <property type="protein sequence ID" value="GAA4015005.1"/>
    <property type="molecule type" value="Genomic_DNA"/>
</dbReference>
<organism evidence="5 6">
    <name type="scientific">Sphingomonas swuensis</name>
    <dbReference type="NCBI Taxonomy" id="977800"/>
    <lineage>
        <taxon>Bacteria</taxon>
        <taxon>Pseudomonadati</taxon>
        <taxon>Pseudomonadota</taxon>
        <taxon>Alphaproteobacteria</taxon>
        <taxon>Sphingomonadales</taxon>
        <taxon>Sphingomonadaceae</taxon>
        <taxon>Sphingomonas</taxon>
    </lineage>
</organism>
<evidence type="ECO:0000259" key="4">
    <source>
        <dbReference type="Pfam" id="PF02872"/>
    </source>
</evidence>
<keyword evidence="6" id="KW-1185">Reference proteome</keyword>
<evidence type="ECO:0000313" key="6">
    <source>
        <dbReference type="Proteomes" id="UP001500235"/>
    </source>
</evidence>
<accession>A0ABP7SQK2</accession>
<evidence type="ECO:0000256" key="1">
    <source>
        <dbReference type="ARBA" id="ARBA00022729"/>
    </source>
</evidence>
<protein>
    <submittedName>
        <fullName evidence="5">Bifunctional metallophosphatase/5'-nucleotidase</fullName>
    </submittedName>
</protein>
<evidence type="ECO:0000256" key="2">
    <source>
        <dbReference type="RuleBase" id="RU362119"/>
    </source>
</evidence>
<dbReference type="SUPFAM" id="SSF56300">
    <property type="entry name" value="Metallo-dependent phosphatases"/>
    <property type="match status" value="1"/>
</dbReference>
<dbReference type="RefSeq" id="WP_344706471.1">
    <property type="nucleotide sequence ID" value="NZ_BAABBQ010000001.1"/>
</dbReference>
<feature type="chain" id="PRO_5045011410" evidence="2">
    <location>
        <begin position="19"/>
        <end position="564"/>
    </location>
</feature>
<feature type="signal peptide" evidence="2">
    <location>
        <begin position="1"/>
        <end position="18"/>
    </location>
</feature>
<dbReference type="Pfam" id="PF02872">
    <property type="entry name" value="5_nucleotid_C"/>
    <property type="match status" value="1"/>
</dbReference>
<dbReference type="SUPFAM" id="SSF55816">
    <property type="entry name" value="5'-nucleotidase (syn. UDP-sugar hydrolase), C-terminal domain"/>
    <property type="match status" value="1"/>
</dbReference>
<dbReference type="Pfam" id="PF00149">
    <property type="entry name" value="Metallophos"/>
    <property type="match status" value="1"/>
</dbReference>
<dbReference type="InterPro" id="IPR036907">
    <property type="entry name" value="5'-Nucleotdase_C_sf"/>
</dbReference>
<dbReference type="InterPro" id="IPR004843">
    <property type="entry name" value="Calcineurin-like_PHP"/>
</dbReference>
<dbReference type="PRINTS" id="PR01607">
    <property type="entry name" value="APYRASEFAMLY"/>
</dbReference>
<dbReference type="PANTHER" id="PTHR11575:SF24">
    <property type="entry name" value="5'-NUCLEOTIDASE"/>
    <property type="match status" value="1"/>
</dbReference>
<dbReference type="PANTHER" id="PTHR11575">
    <property type="entry name" value="5'-NUCLEOTIDASE-RELATED"/>
    <property type="match status" value="1"/>
</dbReference>
<evidence type="ECO:0000313" key="5">
    <source>
        <dbReference type="EMBL" id="GAA4015005.1"/>
    </source>
</evidence>
<feature type="domain" description="Calcineurin-like phosphoesterase" evidence="3">
    <location>
        <begin position="44"/>
        <end position="292"/>
    </location>
</feature>
<dbReference type="Gene3D" id="3.60.21.10">
    <property type="match status" value="1"/>
</dbReference>
<dbReference type="PROSITE" id="PS51257">
    <property type="entry name" value="PROKAR_LIPOPROTEIN"/>
    <property type="match status" value="1"/>
</dbReference>
<gene>
    <name evidence="5" type="ORF">GCM10022280_11980</name>
</gene>
<comment type="similarity">
    <text evidence="2">Belongs to the 5'-nucleotidase family.</text>
</comment>
<keyword evidence="2" id="KW-0547">Nucleotide-binding</keyword>
<dbReference type="InterPro" id="IPR006311">
    <property type="entry name" value="TAT_signal"/>
</dbReference>
<keyword evidence="1 2" id="KW-0732">Signal</keyword>
<dbReference type="PROSITE" id="PS51318">
    <property type="entry name" value="TAT"/>
    <property type="match status" value="1"/>
</dbReference>
<reference evidence="6" key="1">
    <citation type="journal article" date="2019" name="Int. J. Syst. Evol. Microbiol.">
        <title>The Global Catalogue of Microorganisms (GCM) 10K type strain sequencing project: providing services to taxonomists for standard genome sequencing and annotation.</title>
        <authorList>
            <consortium name="The Broad Institute Genomics Platform"/>
            <consortium name="The Broad Institute Genome Sequencing Center for Infectious Disease"/>
            <person name="Wu L."/>
            <person name="Ma J."/>
        </authorList>
    </citation>
    <scope>NUCLEOTIDE SEQUENCE [LARGE SCALE GENOMIC DNA]</scope>
    <source>
        <strain evidence="6">JCM 17563</strain>
    </source>
</reference>
<dbReference type="InterPro" id="IPR008334">
    <property type="entry name" value="5'-Nucleotdase_C"/>
</dbReference>
<keyword evidence="2" id="KW-0378">Hydrolase</keyword>
<dbReference type="InterPro" id="IPR029052">
    <property type="entry name" value="Metallo-depent_PP-like"/>
</dbReference>
<name>A0ABP7SQK2_9SPHN</name>
<dbReference type="Gene3D" id="3.90.780.10">
    <property type="entry name" value="5'-Nucleotidase, C-terminal domain"/>
    <property type="match status" value="1"/>
</dbReference>
<dbReference type="InterPro" id="IPR006179">
    <property type="entry name" value="5_nucleotidase/apyrase"/>
</dbReference>
<sequence length="564" mass="57679">MSVPISRLLLLASSAGLAACATTPRAVAPPPVAAAAAPVEVQLLGINDFHGNLVAPADPVPLRNADGTTSKIRAGGAAQLAATLQRLRAGRPSVTVAAGDLIGATPLVSAYFLDEPTVRALSMAGLELAAVGNHEFDKGGAELKRMQDGGCDKLTSRKPCAVEPHAPASFRYLAANVLTEGGSTLFPGTAIKQLGPVKVGFIGMTLKETATLVTPAGVAGLTFADEAATANALVPRLKAEGADTIVLLIHQGGRVPPTYDALGCEGLSGEIVPILGKLDPAIRVVVSGHTHHAYACDVEAGGTTRLLTSAGKNGYLVSDIRLDFDPATRTVVAARAQNVPVLAEGDPAVQALVDRYVAAARPAAERVVGRLSRPALKDADDGDSSAGELIADAQLAATRAADRGGADIAFINSGGVRTDLVPRADGTITYGQVFATQPFGNSLVVKTLTGAQLGALLEQGFREVNGKVQASSLLIPSAGFAYRVDVSRPAGQRIVAMTLGGRPIDPARRYRVTVNNFLASGGDGYSVLASGTDPFDAGLDLDALEAWLATNPAVPTGARISGRA</sequence>
<evidence type="ECO:0000259" key="3">
    <source>
        <dbReference type="Pfam" id="PF00149"/>
    </source>
</evidence>
<dbReference type="Proteomes" id="UP001500235">
    <property type="component" value="Unassembled WGS sequence"/>
</dbReference>
<proteinExistence type="inferred from homology"/>
<feature type="domain" description="5'-Nucleotidase C-terminal" evidence="4">
    <location>
        <begin position="368"/>
        <end position="529"/>
    </location>
</feature>
<comment type="caution">
    <text evidence="5">The sequence shown here is derived from an EMBL/GenBank/DDBJ whole genome shotgun (WGS) entry which is preliminary data.</text>
</comment>